<name>A0ABU1FCD0_9RHOB</name>
<sequence length="225" mass="23159">MPERIMPGLGLRAFYDPGQRDWGMSLSEDLRLVSALVQARVTSRSAALPATGSAGQIAIVPAAAGANANALALWDQSPAGAAAWVHLTPQEGWQVWVEDEARHVRFTAGSWVEVPRPGVVRIRTLTVPSHVLEPVDQGCILETTGSSAVTVTIPDEASVPFETGTLINVTQIGTGIATVEAAAGVSLNGITAGSVALDGPWSGVALVKRGADAWVIQGALAGAVA</sequence>
<evidence type="ECO:0000313" key="2">
    <source>
        <dbReference type="Proteomes" id="UP001247754"/>
    </source>
</evidence>
<organism evidence="1 2">
    <name type="scientific">Ruixingdingia sedimenti</name>
    <dbReference type="NCBI Taxonomy" id="3073604"/>
    <lineage>
        <taxon>Bacteria</taxon>
        <taxon>Pseudomonadati</taxon>
        <taxon>Pseudomonadota</taxon>
        <taxon>Alphaproteobacteria</taxon>
        <taxon>Rhodobacterales</taxon>
        <taxon>Paracoccaceae</taxon>
        <taxon>Ruixingdingia</taxon>
    </lineage>
</organism>
<proteinExistence type="predicted"/>
<dbReference type="Proteomes" id="UP001247754">
    <property type="component" value="Unassembled WGS sequence"/>
</dbReference>
<evidence type="ECO:0000313" key="1">
    <source>
        <dbReference type="EMBL" id="MDR5654223.1"/>
    </source>
</evidence>
<keyword evidence="2" id="KW-1185">Reference proteome</keyword>
<dbReference type="Pfam" id="PF10983">
    <property type="entry name" value="DUF2793"/>
    <property type="match status" value="1"/>
</dbReference>
<reference evidence="1 2" key="1">
    <citation type="submission" date="2023-09" db="EMBL/GenBank/DDBJ databases">
        <title>Xinfangfangia sedmenti sp. nov., isolated the sedment.</title>
        <authorList>
            <person name="Xu L."/>
        </authorList>
    </citation>
    <scope>NUCLEOTIDE SEQUENCE [LARGE SCALE GENOMIC DNA]</scope>
    <source>
        <strain evidence="1 2">LG-4</strain>
    </source>
</reference>
<gene>
    <name evidence="1" type="ORF">RGD00_16540</name>
</gene>
<protein>
    <submittedName>
        <fullName evidence="1">DUF2793 domain-containing protein</fullName>
    </submittedName>
</protein>
<accession>A0ABU1FCD0</accession>
<dbReference type="EMBL" id="JAVKPH010000023">
    <property type="protein sequence ID" value="MDR5654223.1"/>
    <property type="molecule type" value="Genomic_DNA"/>
</dbReference>
<comment type="caution">
    <text evidence="1">The sequence shown here is derived from an EMBL/GenBank/DDBJ whole genome shotgun (WGS) entry which is preliminary data.</text>
</comment>
<dbReference type="InterPro" id="IPR021251">
    <property type="entry name" value="DUF2793"/>
</dbReference>